<evidence type="ECO:0000313" key="3">
    <source>
        <dbReference type="Proteomes" id="UP000631576"/>
    </source>
</evidence>
<keyword evidence="3" id="KW-1185">Reference proteome</keyword>
<dbReference type="RefSeq" id="WP_022076266.1">
    <property type="nucleotide sequence ID" value="NZ_JACOPE010000001.1"/>
</dbReference>
<dbReference type="EMBL" id="JACOPE010000001">
    <property type="protein sequence ID" value="MBC5684216.1"/>
    <property type="molecule type" value="Genomic_DNA"/>
</dbReference>
<gene>
    <name evidence="2" type="ORF">H8S40_11705</name>
</gene>
<protein>
    <submittedName>
        <fullName evidence="2">Uncharacterized protein</fullName>
    </submittedName>
</protein>
<keyword evidence="1" id="KW-1133">Transmembrane helix</keyword>
<proteinExistence type="predicted"/>
<sequence length="49" mass="5175">MERIYKTMTTTGAGSVALGIVVLVTGIATGVVAIVNGARLLKDRKRIIF</sequence>
<evidence type="ECO:0000256" key="1">
    <source>
        <dbReference type="SAM" id="Phobius"/>
    </source>
</evidence>
<keyword evidence="1" id="KW-0812">Transmembrane</keyword>
<reference evidence="2 3" key="1">
    <citation type="submission" date="2020-08" db="EMBL/GenBank/DDBJ databases">
        <title>Genome public.</title>
        <authorList>
            <person name="Liu C."/>
            <person name="Sun Q."/>
        </authorList>
    </citation>
    <scope>NUCLEOTIDE SEQUENCE [LARGE SCALE GENOMIC DNA]</scope>
    <source>
        <strain evidence="2 3">NSJ-13</strain>
    </source>
</reference>
<organism evidence="2 3">
    <name type="scientific">Ruminococcus hominis</name>
    <dbReference type="NCBI Taxonomy" id="2763065"/>
    <lineage>
        <taxon>Bacteria</taxon>
        <taxon>Bacillati</taxon>
        <taxon>Bacillota</taxon>
        <taxon>Clostridia</taxon>
        <taxon>Eubacteriales</taxon>
        <taxon>Oscillospiraceae</taxon>
        <taxon>Ruminococcus</taxon>
    </lineage>
</organism>
<accession>A0ABR7GBS3</accession>
<dbReference type="Proteomes" id="UP000631576">
    <property type="component" value="Unassembled WGS sequence"/>
</dbReference>
<feature type="transmembrane region" description="Helical" evidence="1">
    <location>
        <begin position="12"/>
        <end position="36"/>
    </location>
</feature>
<name>A0ABR7GBS3_9FIRM</name>
<keyword evidence="1" id="KW-0472">Membrane</keyword>
<evidence type="ECO:0000313" key="2">
    <source>
        <dbReference type="EMBL" id="MBC5684216.1"/>
    </source>
</evidence>
<comment type="caution">
    <text evidence="2">The sequence shown here is derived from an EMBL/GenBank/DDBJ whole genome shotgun (WGS) entry which is preliminary data.</text>
</comment>